<dbReference type="InterPro" id="IPR036291">
    <property type="entry name" value="NAD(P)-bd_dom_sf"/>
</dbReference>
<dbReference type="PIRSF" id="PIRSF000103">
    <property type="entry name" value="HIBADH"/>
    <property type="match status" value="1"/>
</dbReference>
<reference evidence="7 9" key="2">
    <citation type="submission" date="2016-11" db="EMBL/GenBank/DDBJ databases">
        <title>Genome sequencing of Amycolatopsis regifaucium.</title>
        <authorList>
            <person name="Mayilraj S."/>
            <person name="Kaur N."/>
        </authorList>
    </citation>
    <scope>NUCLEOTIDE SEQUENCE [LARGE SCALE GENOMIC DNA]</scope>
    <source>
        <strain evidence="7 9">GY080</strain>
    </source>
</reference>
<dbReference type="PANTHER" id="PTHR43580:SF2">
    <property type="entry name" value="CYTOKINE-LIKE NUCLEAR FACTOR N-PAC"/>
    <property type="match status" value="1"/>
</dbReference>
<evidence type="ECO:0000256" key="1">
    <source>
        <dbReference type="ARBA" id="ARBA00009080"/>
    </source>
</evidence>
<keyword evidence="9" id="KW-1185">Reference proteome</keyword>
<dbReference type="GO" id="GO:0016491">
    <property type="term" value="F:oxidoreductase activity"/>
    <property type="evidence" value="ECO:0007669"/>
    <property type="project" value="UniProtKB-KW"/>
</dbReference>
<sequence>MSRFSLAAMTTVTVLGLGPMGHALAAAFTAAHHPTTVWNRTPGKENGLDATSATTAEDAIAASPLVVVCVRDYRAVRSILDTDALKGRTLVNVTGGSPQQARELAAWAADHGIDYLDGVIVATTDAIGGPDATLFFSGPAEIYHRHRDTLAALGENAHHLGEDPGRAAAFDASLQDMLWTSMSGVIHMFALAKAENIDATDIAGHAKAMLGFFPDMIDFLADQVGSGHYPGDAGTLTSTAATMDHILDAIRTQGLDNGVLSAARAQVQRAIDAGHGSDGFGRLAAL</sequence>
<dbReference type="InterPro" id="IPR015815">
    <property type="entry name" value="HIBADH-related"/>
</dbReference>
<evidence type="ECO:0000259" key="4">
    <source>
        <dbReference type="Pfam" id="PF03446"/>
    </source>
</evidence>
<dbReference type="Gene3D" id="3.40.50.720">
    <property type="entry name" value="NAD(P)-binding Rossmann-like Domain"/>
    <property type="match status" value="1"/>
</dbReference>
<dbReference type="Pfam" id="PF21761">
    <property type="entry name" value="RedAm-like_C"/>
    <property type="match status" value="1"/>
</dbReference>
<dbReference type="InterPro" id="IPR006115">
    <property type="entry name" value="6PGDH_NADP-bd"/>
</dbReference>
<reference evidence="6 8" key="1">
    <citation type="submission" date="2015-12" db="EMBL/GenBank/DDBJ databases">
        <title>Amycolatopsis regifaucium genome sequencing and assembly.</title>
        <authorList>
            <person name="Mayilraj S."/>
        </authorList>
    </citation>
    <scope>NUCLEOTIDE SEQUENCE [LARGE SCALE GENOMIC DNA]</scope>
    <source>
        <strain evidence="6 8">GY080</strain>
    </source>
</reference>
<evidence type="ECO:0000313" key="6">
    <source>
        <dbReference type="EMBL" id="KZB85961.1"/>
    </source>
</evidence>
<dbReference type="GO" id="GO:0050661">
    <property type="term" value="F:NADP binding"/>
    <property type="evidence" value="ECO:0007669"/>
    <property type="project" value="InterPro"/>
</dbReference>
<evidence type="ECO:0000256" key="3">
    <source>
        <dbReference type="SAM" id="SignalP"/>
    </source>
</evidence>
<organism evidence="6 8">
    <name type="scientific">Amycolatopsis regifaucium</name>
    <dbReference type="NCBI Taxonomy" id="546365"/>
    <lineage>
        <taxon>Bacteria</taxon>
        <taxon>Bacillati</taxon>
        <taxon>Actinomycetota</taxon>
        <taxon>Actinomycetes</taxon>
        <taxon>Pseudonocardiales</taxon>
        <taxon>Pseudonocardiaceae</taxon>
        <taxon>Amycolatopsis</taxon>
    </lineage>
</organism>
<evidence type="ECO:0000256" key="2">
    <source>
        <dbReference type="ARBA" id="ARBA00023002"/>
    </source>
</evidence>
<proteinExistence type="inferred from homology"/>
<name>A0A154MNS7_9PSEU</name>
<dbReference type="SUPFAM" id="SSF51735">
    <property type="entry name" value="NAD(P)-binding Rossmann-fold domains"/>
    <property type="match status" value="1"/>
</dbReference>
<dbReference type="PANTHER" id="PTHR43580">
    <property type="entry name" value="OXIDOREDUCTASE GLYR1-RELATED"/>
    <property type="match status" value="1"/>
</dbReference>
<comment type="similarity">
    <text evidence="1">Belongs to the HIBADH-related family.</text>
</comment>
<dbReference type="EMBL" id="LOBU02000019">
    <property type="protein sequence ID" value="OKA04850.1"/>
    <property type="molecule type" value="Genomic_DNA"/>
</dbReference>
<evidence type="ECO:0000313" key="8">
    <source>
        <dbReference type="Proteomes" id="UP000076321"/>
    </source>
</evidence>
<dbReference type="InterPro" id="IPR013328">
    <property type="entry name" value="6PGD_dom2"/>
</dbReference>
<evidence type="ECO:0000259" key="5">
    <source>
        <dbReference type="Pfam" id="PF21761"/>
    </source>
</evidence>
<feature type="signal peptide" evidence="3">
    <location>
        <begin position="1"/>
        <end position="25"/>
    </location>
</feature>
<dbReference type="Pfam" id="PF03446">
    <property type="entry name" value="NAD_binding_2"/>
    <property type="match status" value="1"/>
</dbReference>
<dbReference type="EMBL" id="LQCI01000009">
    <property type="protein sequence ID" value="KZB85961.1"/>
    <property type="molecule type" value="Genomic_DNA"/>
</dbReference>
<dbReference type="InterPro" id="IPR051265">
    <property type="entry name" value="HIBADH-related_NP60_sf"/>
</dbReference>
<feature type="chain" id="PRO_5010063297" evidence="3">
    <location>
        <begin position="26"/>
        <end position="286"/>
    </location>
</feature>
<keyword evidence="2" id="KW-0560">Oxidoreductase</keyword>
<gene>
    <name evidence="7" type="ORF">ATP06_0227585</name>
    <name evidence="6" type="ORF">AVL48_27530</name>
</gene>
<dbReference type="Proteomes" id="UP000186883">
    <property type="component" value="Unassembled WGS sequence"/>
</dbReference>
<evidence type="ECO:0000313" key="7">
    <source>
        <dbReference type="EMBL" id="OKA04850.1"/>
    </source>
</evidence>
<feature type="domain" description="NADPH-dependent reductive aminase-like C-terminal" evidence="5">
    <location>
        <begin position="163"/>
        <end position="284"/>
    </location>
</feature>
<protein>
    <submittedName>
        <fullName evidence="6">Dehydrogenase</fullName>
    </submittedName>
</protein>
<evidence type="ECO:0000313" key="9">
    <source>
        <dbReference type="Proteomes" id="UP000186883"/>
    </source>
</evidence>
<dbReference type="Gene3D" id="1.10.1040.10">
    <property type="entry name" value="N-(1-d-carboxylethyl)-l-norvaline Dehydrogenase, domain 2"/>
    <property type="match status" value="1"/>
</dbReference>
<dbReference type="AlphaFoldDB" id="A0A154MNS7"/>
<keyword evidence="3" id="KW-0732">Signal</keyword>
<dbReference type="InterPro" id="IPR048666">
    <property type="entry name" value="RedAm-like_C"/>
</dbReference>
<feature type="domain" description="6-phosphogluconate dehydrogenase NADP-binding" evidence="4">
    <location>
        <begin position="12"/>
        <end position="161"/>
    </location>
</feature>
<accession>A0A154MNS7</accession>
<dbReference type="Proteomes" id="UP000076321">
    <property type="component" value="Unassembled WGS sequence"/>
</dbReference>
<comment type="caution">
    <text evidence="6">The sequence shown here is derived from an EMBL/GenBank/DDBJ whole genome shotgun (WGS) entry which is preliminary data.</text>
</comment>